<evidence type="ECO:0000259" key="2">
    <source>
        <dbReference type="Pfam" id="PF03795"/>
    </source>
</evidence>
<dbReference type="PANTHER" id="PTHR35174:SF4">
    <property type="entry name" value="BLL7163 PROTEIN"/>
    <property type="match status" value="1"/>
</dbReference>
<dbReference type="PANTHER" id="PTHR35174">
    <property type="entry name" value="BLL7171 PROTEIN-RELATED"/>
    <property type="match status" value="1"/>
</dbReference>
<feature type="domain" description="YCII-related" evidence="2">
    <location>
        <begin position="1"/>
        <end position="115"/>
    </location>
</feature>
<dbReference type="AlphaFoldDB" id="A0A540X7U9"/>
<evidence type="ECO:0000256" key="1">
    <source>
        <dbReference type="ARBA" id="ARBA00007689"/>
    </source>
</evidence>
<name>A0A540X7U9_9BACT</name>
<dbReference type="OrthoDB" id="9807535at2"/>
<comment type="similarity">
    <text evidence="1">Belongs to the YciI family.</text>
</comment>
<reference evidence="3 4" key="1">
    <citation type="submission" date="2019-06" db="EMBL/GenBank/DDBJ databases">
        <authorList>
            <person name="Livingstone P."/>
            <person name="Whitworth D."/>
        </authorList>
    </citation>
    <scope>NUCLEOTIDE SEQUENCE [LARGE SCALE GENOMIC DNA]</scope>
    <source>
        <strain evidence="3 4">AM401</strain>
    </source>
</reference>
<evidence type="ECO:0000313" key="3">
    <source>
        <dbReference type="EMBL" id="TQF17282.1"/>
    </source>
</evidence>
<evidence type="ECO:0000313" key="4">
    <source>
        <dbReference type="Proteomes" id="UP000315369"/>
    </source>
</evidence>
<organism evidence="3 4">
    <name type="scientific">Myxococcus llanfairpwllgwyngyllgogerychwyrndrobwllllantysiliogogogochensis</name>
    <dbReference type="NCBI Taxonomy" id="2590453"/>
    <lineage>
        <taxon>Bacteria</taxon>
        <taxon>Pseudomonadati</taxon>
        <taxon>Myxococcota</taxon>
        <taxon>Myxococcia</taxon>
        <taxon>Myxococcales</taxon>
        <taxon>Cystobacterineae</taxon>
        <taxon>Myxococcaceae</taxon>
        <taxon>Myxococcus</taxon>
    </lineage>
</organism>
<keyword evidence="4" id="KW-1185">Reference proteome</keyword>
<dbReference type="EMBL" id="VIFM01000009">
    <property type="protein sequence ID" value="TQF17282.1"/>
    <property type="molecule type" value="Genomic_DNA"/>
</dbReference>
<dbReference type="Pfam" id="PF03795">
    <property type="entry name" value="YCII"/>
    <property type="match status" value="1"/>
</dbReference>
<proteinExistence type="inferred from homology"/>
<gene>
    <name evidence="3" type="ORF">FJV41_03815</name>
</gene>
<dbReference type="InterPro" id="IPR005545">
    <property type="entry name" value="YCII"/>
</dbReference>
<dbReference type="Proteomes" id="UP000315369">
    <property type="component" value="Unassembled WGS sequence"/>
</dbReference>
<dbReference type="InterPro" id="IPR011008">
    <property type="entry name" value="Dimeric_a/b-barrel"/>
</dbReference>
<sequence length="140" mass="15759">MRFMVLVKATKDSEAGKMPDEKLLTEMGKYNEELVKAGVLLAGEGLHPSARGARVRFSGTSRTVVDGPFTETKELVAGFWLFQVKSKEEAIEWVKRCPNPMHGESEIEIRQVFEMEDFGAELTPELRAQDARLREQATKS</sequence>
<dbReference type="RefSeq" id="WP_141641027.1">
    <property type="nucleotide sequence ID" value="NZ_VIFM01000009.1"/>
</dbReference>
<dbReference type="Gene3D" id="3.30.70.1060">
    <property type="entry name" value="Dimeric alpha+beta barrel"/>
    <property type="match status" value="1"/>
</dbReference>
<protein>
    <submittedName>
        <fullName evidence="3">YciI family protein</fullName>
    </submittedName>
</protein>
<accession>A0A540X7U9</accession>
<dbReference type="SUPFAM" id="SSF54909">
    <property type="entry name" value="Dimeric alpha+beta barrel"/>
    <property type="match status" value="1"/>
</dbReference>
<comment type="caution">
    <text evidence="3">The sequence shown here is derived from an EMBL/GenBank/DDBJ whole genome shotgun (WGS) entry which is preliminary data.</text>
</comment>